<dbReference type="PANTHER" id="PTHR45964">
    <property type="entry name" value="WSCD FAMILY MEMBER CG9164"/>
    <property type="match status" value="1"/>
</dbReference>
<sequence>MSRSTEEQRKQYEVRGPDKAYEIPKSLYEKAEKHNDQLTDDERALLLSRGDVVGKALANPKSLTEAELYQVIRWSPPELIQPAIRKATGGVLSKPLELIAKVREAKESGQLHTLSFEELKLVYRQCLVGGVDFLQQSMSWFEVPGNTEAKHLMSTQRQRDHGTVTEDEFRHTHRAHLAAMRSYSQNRNHRAHPYSSINRPPMQPLEPRGPSAIPTRPFPPAPQQLPMHPPQPLPSPFFTSPPIPGGPAPVIPWIFNPGHVPQSAYDRNRIFPDGSLAWPPAYHPKVPMKFFAEELRAKIKAENLVIDDFWHEAGTRFNALTVEERAPYEEKIEALRQKAWHRRWALSQSLVVDYDDMTVEICADYCLDQQGQTMFGLEYGGECYCSDELQSGSVLVDDEDCNMACPGNAAEMCGAGNRLSVYQKT</sequence>
<evidence type="ECO:0000256" key="2">
    <source>
        <dbReference type="SAM" id="MobiDB-lite"/>
    </source>
</evidence>
<keyword evidence="1" id="KW-0677">Repeat</keyword>
<evidence type="ECO:0000259" key="3">
    <source>
        <dbReference type="PROSITE" id="PS51212"/>
    </source>
</evidence>
<evidence type="ECO:0000313" key="5">
    <source>
        <dbReference type="Proteomes" id="UP001244011"/>
    </source>
</evidence>
<dbReference type="SMART" id="SM00321">
    <property type="entry name" value="WSC"/>
    <property type="match status" value="1"/>
</dbReference>
<protein>
    <submittedName>
        <fullName evidence="4">WSC domain-containing protein</fullName>
    </submittedName>
</protein>
<dbReference type="CDD" id="cd00945">
    <property type="entry name" value="Aldolase_Class_I"/>
    <property type="match status" value="1"/>
</dbReference>
<gene>
    <name evidence="4" type="ORF">QBC33DRAFT_601936</name>
</gene>
<dbReference type="Gene3D" id="1.10.30.10">
    <property type="entry name" value="High mobility group box domain"/>
    <property type="match status" value="1"/>
</dbReference>
<keyword evidence="5" id="KW-1185">Reference proteome</keyword>
<dbReference type="RefSeq" id="XP_060278378.1">
    <property type="nucleotide sequence ID" value="XM_060432129.1"/>
</dbReference>
<dbReference type="InterPro" id="IPR051589">
    <property type="entry name" value="Sialate-O-sulfotransferase"/>
</dbReference>
<dbReference type="GeneID" id="85315316"/>
<evidence type="ECO:0000256" key="1">
    <source>
        <dbReference type="ARBA" id="ARBA00022737"/>
    </source>
</evidence>
<reference evidence="4" key="1">
    <citation type="submission" date="2023-06" db="EMBL/GenBank/DDBJ databases">
        <title>Genome-scale phylogeny and comparative genomics of the fungal order Sordariales.</title>
        <authorList>
            <consortium name="Lawrence Berkeley National Laboratory"/>
            <person name="Hensen N."/>
            <person name="Bonometti L."/>
            <person name="Westerberg I."/>
            <person name="Brannstrom I.O."/>
            <person name="Guillou S."/>
            <person name="Cros-Aarteil S."/>
            <person name="Calhoun S."/>
            <person name="Haridas S."/>
            <person name="Kuo A."/>
            <person name="Mondo S."/>
            <person name="Pangilinan J."/>
            <person name="Riley R."/>
            <person name="Labutti K."/>
            <person name="Andreopoulos B."/>
            <person name="Lipzen A."/>
            <person name="Chen C."/>
            <person name="Yanf M."/>
            <person name="Daum C."/>
            <person name="Ng V."/>
            <person name="Clum A."/>
            <person name="Steindorff A."/>
            <person name="Ohm R."/>
            <person name="Martin F."/>
            <person name="Silar P."/>
            <person name="Natvig D."/>
            <person name="Lalanne C."/>
            <person name="Gautier V."/>
            <person name="Ament-Velasquez S.L."/>
            <person name="Kruys A."/>
            <person name="Hutchinson M.I."/>
            <person name="Powell A.J."/>
            <person name="Barry K."/>
            <person name="Miller A.N."/>
            <person name="Grigoriev I.V."/>
            <person name="Debuchy R."/>
            <person name="Gladieux P."/>
            <person name="Thoren M.H."/>
            <person name="Johannesson H."/>
        </authorList>
    </citation>
    <scope>NUCLEOTIDE SEQUENCE</scope>
    <source>
        <strain evidence="4">8032-3</strain>
    </source>
</reference>
<feature type="region of interest" description="Disordered" evidence="2">
    <location>
        <begin position="184"/>
        <end position="221"/>
    </location>
</feature>
<dbReference type="PROSITE" id="PS51212">
    <property type="entry name" value="WSC"/>
    <property type="match status" value="1"/>
</dbReference>
<proteinExistence type="predicted"/>
<comment type="caution">
    <text evidence="4">The sequence shown here is derived from an EMBL/GenBank/DDBJ whole genome shotgun (WGS) entry which is preliminary data.</text>
</comment>
<dbReference type="SUPFAM" id="SSF47095">
    <property type="entry name" value="HMG-box"/>
    <property type="match status" value="1"/>
</dbReference>
<dbReference type="Pfam" id="PF01822">
    <property type="entry name" value="WSC"/>
    <property type="match status" value="1"/>
</dbReference>
<feature type="domain" description="WSC" evidence="3">
    <location>
        <begin position="328"/>
        <end position="425"/>
    </location>
</feature>
<dbReference type="InterPro" id="IPR036910">
    <property type="entry name" value="HMG_box_dom_sf"/>
</dbReference>
<dbReference type="AlphaFoldDB" id="A0AAJ0FIJ4"/>
<dbReference type="PANTHER" id="PTHR45964:SF5">
    <property type="entry name" value="WSCD FAMILY MEMBER CG9164"/>
    <property type="match status" value="1"/>
</dbReference>
<name>A0AAJ0FIJ4_9PEZI</name>
<dbReference type="EMBL" id="MU839041">
    <property type="protein sequence ID" value="KAK1762165.1"/>
    <property type="molecule type" value="Genomic_DNA"/>
</dbReference>
<accession>A0AAJ0FIJ4</accession>
<organism evidence="4 5">
    <name type="scientific">Phialemonium atrogriseum</name>
    <dbReference type="NCBI Taxonomy" id="1093897"/>
    <lineage>
        <taxon>Eukaryota</taxon>
        <taxon>Fungi</taxon>
        <taxon>Dikarya</taxon>
        <taxon>Ascomycota</taxon>
        <taxon>Pezizomycotina</taxon>
        <taxon>Sordariomycetes</taxon>
        <taxon>Sordariomycetidae</taxon>
        <taxon>Cephalothecales</taxon>
        <taxon>Cephalothecaceae</taxon>
        <taxon>Phialemonium</taxon>
    </lineage>
</organism>
<dbReference type="InterPro" id="IPR002889">
    <property type="entry name" value="WSC_carb-bd"/>
</dbReference>
<evidence type="ECO:0000313" key="4">
    <source>
        <dbReference type="EMBL" id="KAK1762165.1"/>
    </source>
</evidence>
<dbReference type="Proteomes" id="UP001244011">
    <property type="component" value="Unassembled WGS sequence"/>
</dbReference>